<reference evidence="3" key="1">
    <citation type="submission" date="2017-06" db="EMBL/GenBank/DDBJ databases">
        <authorList>
            <person name="Varghese N."/>
            <person name="Submissions S."/>
        </authorList>
    </citation>
    <scope>NUCLEOTIDE SEQUENCE [LARGE SCALE GENOMIC DNA]</scope>
    <source>
        <strain evidence="3">LNB2</strain>
    </source>
</reference>
<keyword evidence="1" id="KW-1133">Transmembrane helix</keyword>
<dbReference type="AlphaFoldDB" id="A0A239CBR9"/>
<evidence type="ECO:0000313" key="2">
    <source>
        <dbReference type="EMBL" id="SNS17108.1"/>
    </source>
</evidence>
<dbReference type="Proteomes" id="UP000198281">
    <property type="component" value="Unassembled WGS sequence"/>
</dbReference>
<feature type="transmembrane region" description="Helical" evidence="1">
    <location>
        <begin position="7"/>
        <end position="28"/>
    </location>
</feature>
<evidence type="ECO:0000313" key="3">
    <source>
        <dbReference type="Proteomes" id="UP000198281"/>
    </source>
</evidence>
<keyword evidence="1" id="KW-0472">Membrane</keyword>
<sequence>MTEVRKLATWFAAMFTTGLFVTAATSFAHVI</sequence>
<proteinExistence type="predicted"/>
<keyword evidence="3" id="KW-1185">Reference proteome</keyword>
<protein>
    <submittedName>
        <fullName evidence="2">Uncharacterized protein</fullName>
    </submittedName>
</protein>
<organism evidence="2 3">
    <name type="scientific">Edaphosphingomonas laterariae</name>
    <dbReference type="NCBI Taxonomy" id="861865"/>
    <lineage>
        <taxon>Bacteria</taxon>
        <taxon>Pseudomonadati</taxon>
        <taxon>Pseudomonadota</taxon>
        <taxon>Alphaproteobacteria</taxon>
        <taxon>Sphingomonadales</taxon>
        <taxon>Rhizorhabdaceae</taxon>
        <taxon>Edaphosphingomonas</taxon>
    </lineage>
</organism>
<name>A0A239CBR9_9SPHN</name>
<accession>A0A239CBR9</accession>
<gene>
    <name evidence="2" type="ORF">SAMN06295912_10293</name>
</gene>
<evidence type="ECO:0000256" key="1">
    <source>
        <dbReference type="SAM" id="Phobius"/>
    </source>
</evidence>
<keyword evidence="1" id="KW-0812">Transmembrane</keyword>
<dbReference type="EMBL" id="FZOS01000002">
    <property type="protein sequence ID" value="SNS17108.1"/>
    <property type="molecule type" value="Genomic_DNA"/>
</dbReference>